<sequence>MIAETEVKPQGQEIPSEGGTAGGLAGDANSPLFPGVALYFGDTSWADPNAAFSIARTCTGYPPT</sequence>
<feature type="region of interest" description="Disordered" evidence="1">
    <location>
        <begin position="1"/>
        <end position="27"/>
    </location>
</feature>
<geneLocation type="plasmid" evidence="3">
    <name>cbm2636_mp</name>
</geneLocation>
<protein>
    <submittedName>
        <fullName evidence="2">Uncharacterized protein</fullName>
    </submittedName>
</protein>
<evidence type="ECO:0000313" key="3">
    <source>
        <dbReference type="Proteomes" id="UP000254259"/>
    </source>
</evidence>
<evidence type="ECO:0000256" key="1">
    <source>
        <dbReference type="SAM" id="MobiDB-lite"/>
    </source>
</evidence>
<gene>
    <name evidence="2" type="ORF">CBM2636_MP10624</name>
</gene>
<dbReference type="Proteomes" id="UP000254259">
    <property type="component" value="Plasmid CBM2636_mp"/>
</dbReference>
<proteinExistence type="predicted"/>
<reference evidence="2 3" key="1">
    <citation type="submission" date="2018-01" db="EMBL/GenBank/DDBJ databases">
        <authorList>
            <person name="Clerissi C."/>
        </authorList>
    </citation>
    <scope>NUCLEOTIDE SEQUENCE [LARGE SCALE GENOMIC DNA]</scope>
    <source>
        <strain evidence="2">Cupriavidus taiwanensis SWF 66322</strain>
        <plasmid evidence="3">cbm2636_mp</plasmid>
    </source>
</reference>
<accession>A0A9Q7UVH3</accession>
<evidence type="ECO:0000313" key="2">
    <source>
        <dbReference type="EMBL" id="SPD66988.1"/>
    </source>
</evidence>
<name>A0A9Q7UVH3_9BURK</name>
<organism evidence="2 3">
    <name type="scientific">Cupriavidus taiwanensis</name>
    <dbReference type="NCBI Taxonomy" id="164546"/>
    <lineage>
        <taxon>Bacteria</taxon>
        <taxon>Pseudomonadati</taxon>
        <taxon>Pseudomonadota</taxon>
        <taxon>Betaproteobacteria</taxon>
        <taxon>Burkholderiales</taxon>
        <taxon>Burkholderiaceae</taxon>
        <taxon>Cupriavidus</taxon>
    </lineage>
</organism>
<dbReference type="AlphaFoldDB" id="A0A9Q7UVH3"/>
<keyword evidence="2" id="KW-0614">Plasmid</keyword>
<dbReference type="EMBL" id="LT984814">
    <property type="protein sequence ID" value="SPD66988.1"/>
    <property type="molecule type" value="Genomic_DNA"/>
</dbReference>